<gene>
    <name evidence="2" type="ORF">FHS68_004917</name>
</gene>
<comment type="caution">
    <text evidence="2">The sequence shown here is derived from an EMBL/GenBank/DDBJ whole genome shotgun (WGS) entry which is preliminary data.</text>
</comment>
<evidence type="ECO:0000256" key="1">
    <source>
        <dbReference type="SAM" id="SignalP"/>
    </source>
</evidence>
<keyword evidence="1" id="KW-0732">Signal</keyword>
<evidence type="ECO:0008006" key="4">
    <source>
        <dbReference type="Google" id="ProtNLM"/>
    </source>
</evidence>
<name>A0ABX0UU20_9BACT</name>
<dbReference type="PROSITE" id="PS51257">
    <property type="entry name" value="PROKAR_LIPOPROTEIN"/>
    <property type="match status" value="1"/>
</dbReference>
<evidence type="ECO:0000313" key="3">
    <source>
        <dbReference type="Proteomes" id="UP001179181"/>
    </source>
</evidence>
<keyword evidence="3" id="KW-1185">Reference proteome</keyword>
<organism evidence="2 3">
    <name type="scientific">Dyadobacter arcticus</name>
    <dbReference type="NCBI Taxonomy" id="1078754"/>
    <lineage>
        <taxon>Bacteria</taxon>
        <taxon>Pseudomonadati</taxon>
        <taxon>Bacteroidota</taxon>
        <taxon>Cytophagia</taxon>
        <taxon>Cytophagales</taxon>
        <taxon>Spirosomataceae</taxon>
        <taxon>Dyadobacter</taxon>
    </lineage>
</organism>
<reference evidence="2 3" key="1">
    <citation type="submission" date="2020-03" db="EMBL/GenBank/DDBJ databases">
        <title>Genomic Encyclopedia of Type Strains, Phase IV (KMG-IV): sequencing the most valuable type-strain genomes for metagenomic binning, comparative biology and taxonomic classification.</title>
        <authorList>
            <person name="Goeker M."/>
        </authorList>
    </citation>
    <scope>NUCLEOTIDE SEQUENCE [LARGE SCALE GENOMIC DNA]</scope>
    <source>
        <strain evidence="2 3">DSM 102865</strain>
    </source>
</reference>
<protein>
    <recommendedName>
        <fullName evidence="4">DUF4249 domain-containing protein</fullName>
    </recommendedName>
</protein>
<proteinExistence type="predicted"/>
<dbReference type="EMBL" id="JAASQJ010000006">
    <property type="protein sequence ID" value="NIJ55724.1"/>
    <property type="molecule type" value="Genomic_DNA"/>
</dbReference>
<feature type="chain" id="PRO_5045421527" description="DUF4249 domain-containing protein" evidence="1">
    <location>
        <begin position="21"/>
        <end position="403"/>
    </location>
</feature>
<dbReference type="InterPro" id="IPR025345">
    <property type="entry name" value="DUF4249"/>
</dbReference>
<accession>A0ABX0UU20</accession>
<feature type="signal peptide" evidence="1">
    <location>
        <begin position="1"/>
        <end position="20"/>
    </location>
</feature>
<dbReference type="Pfam" id="PF14054">
    <property type="entry name" value="DUF4249"/>
    <property type="match status" value="1"/>
</dbReference>
<dbReference type="Proteomes" id="UP001179181">
    <property type="component" value="Unassembled WGS sequence"/>
</dbReference>
<sequence>MNYRLFLIFTLLFTGLAACVEPYSVDFGSAKEYIVVDGVVTDMDGPQIITLAKTNPEAENGSSEFTQTIWTKGLSTLPLSNAKVKVVVNGSQSFDLTETDPGSYQLPISFKGKVGNSYQIQFRTENGKTYESSSETMLPVTPVTRAYDVFNPTGIPRLSEYYGEYTPSNDIYLDFDDPVGEKNFYRWQWTLWEIQKTCTTCNQGKYYLFETENGVDGDCFKDLTLKPNNIFDYTCEDLCWDIFYSTDINIFADTYTNGQSQKDKMVARIPLLQSNPCLVNLQQNSLTPNAYRFLKLIQDQAVNSGTLADTPPAPIQGNVVNVEDKNELIIGFFTASSVAEYKTMLWRKNIKNAAVLNQLFKTVHNRDPILEERSPERPYVPLAICKNSRSRTPFLPKDWKWTQ</sequence>
<dbReference type="RefSeq" id="WP_167276026.1">
    <property type="nucleotide sequence ID" value="NZ_JAASQJ010000006.1"/>
</dbReference>
<evidence type="ECO:0000313" key="2">
    <source>
        <dbReference type="EMBL" id="NIJ55724.1"/>
    </source>
</evidence>